<dbReference type="GO" id="GO:0008374">
    <property type="term" value="F:O-acyltransferase activity"/>
    <property type="evidence" value="ECO:0007669"/>
    <property type="project" value="InterPro"/>
</dbReference>
<dbReference type="Proteomes" id="UP000015354">
    <property type="component" value="Unassembled WGS sequence"/>
</dbReference>
<dbReference type="PANTHER" id="PTHR11440">
    <property type="entry name" value="LECITHIN-CHOLESTEROL ACYLTRANSFERASE-RELATED"/>
    <property type="match status" value="1"/>
</dbReference>
<dbReference type="GO" id="GO:0006629">
    <property type="term" value="P:lipid metabolic process"/>
    <property type="evidence" value="ECO:0007669"/>
    <property type="project" value="InterPro"/>
</dbReference>
<dbReference type="SUPFAM" id="SSF53474">
    <property type="entry name" value="alpha/beta-Hydrolases"/>
    <property type="match status" value="1"/>
</dbReference>
<proteinExistence type="predicted"/>
<dbReference type="AlphaFoldDB" id="S9TTT3"/>
<comment type="caution">
    <text evidence="1">The sequence shown here is derived from an EMBL/GenBank/DDBJ whole genome shotgun (WGS) entry which is preliminary data.</text>
</comment>
<keyword evidence="1" id="KW-0012">Acyltransferase</keyword>
<reference evidence="1 2" key="1">
    <citation type="journal article" date="2013" name="PLoS ONE">
        <title>Predicting the Proteins of Angomonas deanei, Strigomonas culicis and Their Respective Endosymbionts Reveals New Aspects of the Trypanosomatidae Family.</title>
        <authorList>
            <person name="Motta M.C."/>
            <person name="Martins A.C."/>
            <person name="de Souza S.S."/>
            <person name="Catta-Preta C.M."/>
            <person name="Silva R."/>
            <person name="Klein C.C."/>
            <person name="de Almeida L.G."/>
            <person name="de Lima Cunha O."/>
            <person name="Ciapina L.P."/>
            <person name="Brocchi M."/>
            <person name="Colabardini A.C."/>
            <person name="de Araujo Lima B."/>
            <person name="Machado C.R."/>
            <person name="de Almeida Soares C.M."/>
            <person name="Probst C.M."/>
            <person name="de Menezes C.B."/>
            <person name="Thompson C.E."/>
            <person name="Bartholomeu D.C."/>
            <person name="Gradia D.F."/>
            <person name="Pavoni D.P."/>
            <person name="Grisard E.C."/>
            <person name="Fantinatti-Garboggini F."/>
            <person name="Marchini F.K."/>
            <person name="Rodrigues-Luiz G.F."/>
            <person name="Wagner G."/>
            <person name="Goldman G.H."/>
            <person name="Fietto J.L."/>
            <person name="Elias M.C."/>
            <person name="Goldman M.H."/>
            <person name="Sagot M.F."/>
            <person name="Pereira M."/>
            <person name="Stoco P.H."/>
            <person name="de Mendonca-Neto R.P."/>
            <person name="Teixeira S.M."/>
            <person name="Maciel T.E."/>
            <person name="de Oliveira Mendes T.A."/>
            <person name="Urmenyi T.P."/>
            <person name="de Souza W."/>
            <person name="Schenkman S."/>
            <person name="de Vasconcelos A.T."/>
        </authorList>
    </citation>
    <scope>NUCLEOTIDE SEQUENCE [LARGE SCALE GENOMIC DNA]</scope>
</reference>
<keyword evidence="1" id="KW-0808">Transferase</keyword>
<organism evidence="1 2">
    <name type="scientific">Strigomonas culicis</name>
    <dbReference type="NCBI Taxonomy" id="28005"/>
    <lineage>
        <taxon>Eukaryota</taxon>
        <taxon>Discoba</taxon>
        <taxon>Euglenozoa</taxon>
        <taxon>Kinetoplastea</taxon>
        <taxon>Metakinetoplastina</taxon>
        <taxon>Trypanosomatida</taxon>
        <taxon>Trypanosomatidae</taxon>
        <taxon>Strigomonadinae</taxon>
        <taxon>Strigomonas</taxon>
    </lineage>
</organism>
<dbReference type="InterPro" id="IPR029058">
    <property type="entry name" value="AB_hydrolase_fold"/>
</dbReference>
<dbReference type="EMBL" id="ATMH01009217">
    <property type="protein sequence ID" value="EPY19969.1"/>
    <property type="molecule type" value="Genomic_DNA"/>
</dbReference>
<dbReference type="Gene3D" id="3.40.50.1820">
    <property type="entry name" value="alpha/beta hydrolase"/>
    <property type="match status" value="1"/>
</dbReference>
<name>S9TTT3_9TRYP</name>
<keyword evidence="2" id="KW-1185">Reference proteome</keyword>
<evidence type="ECO:0000313" key="1">
    <source>
        <dbReference type="EMBL" id="EPY19969.1"/>
    </source>
</evidence>
<gene>
    <name evidence="1" type="ORF">STCU_09217</name>
</gene>
<accession>S9TTT3</accession>
<protein>
    <submittedName>
        <fullName evidence="1">Phospholipid:diacylglycerol acyltransferase</fullName>
    </submittedName>
</protein>
<evidence type="ECO:0000313" key="2">
    <source>
        <dbReference type="Proteomes" id="UP000015354"/>
    </source>
</evidence>
<dbReference type="Pfam" id="PF02450">
    <property type="entry name" value="LCAT"/>
    <property type="match status" value="2"/>
</dbReference>
<sequence>MPPAAGADRAAAEGGEQAKKWRRFAEGAATQLPHKHPVIIIPGFITGGLELWEARNIPCLQEKYFAGGNNFRQRMFGPQMLFLMLTDAQCWLDLFSLDKRTGRDPANVKVRADSGFASVDYFLPGYWVWAKVLINLADIGYDPQSVAVMTYDWRLSPATTHERDGFFYNMRSNIKFFCQKNRHRSVVISHSYGTTVALAFFRWIGAREPQFLNRFVGYWINVGGVTLGLPKAMAAMLLGDVKDTMSIPAPARRAIDSFLSQSARSEFTRTYSCLAAMMPRGCEEPYAHLLQLPNGTSVGRRDTFRLMRAACARSGHENCVRQMDALEPEMDELPSLPQAPDMTVVCLYGVNKAVEVGYHVMPNPGADDVAEWTNNASYSPSYVNERADAAGGGTATLDTFNHSVFQGVRQANGDGTVPLASLAYMCRAPNGWRQNVGRVVTMEYNHEEDSSGLNLRDGDSSGDHVNVLGNFELLETILKIASGVDYASYQELQQKRAAGVAVDEATDDQFESVDPQTGERQVLHRRVHDRIYSDIDRDIQTRMQECLKKVSKPIVPKTSAIDDNEFL</sequence>
<dbReference type="InterPro" id="IPR003386">
    <property type="entry name" value="LACT/PDAT_acylTrfase"/>
</dbReference>
<dbReference type="OrthoDB" id="190846at2759"/>